<proteinExistence type="predicted"/>
<dbReference type="EMBL" id="CADEAL010000385">
    <property type="protein sequence ID" value="CAB1419359.1"/>
    <property type="molecule type" value="Genomic_DNA"/>
</dbReference>
<reference evidence="1" key="1">
    <citation type="submission" date="2020-03" db="EMBL/GenBank/DDBJ databases">
        <authorList>
            <person name="Weist P."/>
        </authorList>
    </citation>
    <scope>NUCLEOTIDE SEQUENCE</scope>
</reference>
<accession>A0A9N7YCJ9</accession>
<name>A0A9N7YCJ9_PLEPL</name>
<evidence type="ECO:0000313" key="1">
    <source>
        <dbReference type="EMBL" id="CAB1419359.1"/>
    </source>
</evidence>
<sequence>MQLQVPTPYGCCRLTATAHLVLLQQASQLPRCQLIPESRQCATGSPDGQEAVGRFVTMTTIHLALPNSGCRKHITVGEGTVPVRGPLVGGRVVLYTDWHYLRLLLLLH</sequence>
<keyword evidence="2" id="KW-1185">Reference proteome</keyword>
<evidence type="ECO:0000313" key="2">
    <source>
        <dbReference type="Proteomes" id="UP001153269"/>
    </source>
</evidence>
<gene>
    <name evidence="1" type="ORF">PLEPLA_LOCUS7190</name>
</gene>
<organism evidence="1 2">
    <name type="scientific">Pleuronectes platessa</name>
    <name type="common">European plaice</name>
    <dbReference type="NCBI Taxonomy" id="8262"/>
    <lineage>
        <taxon>Eukaryota</taxon>
        <taxon>Metazoa</taxon>
        <taxon>Chordata</taxon>
        <taxon>Craniata</taxon>
        <taxon>Vertebrata</taxon>
        <taxon>Euteleostomi</taxon>
        <taxon>Actinopterygii</taxon>
        <taxon>Neopterygii</taxon>
        <taxon>Teleostei</taxon>
        <taxon>Neoteleostei</taxon>
        <taxon>Acanthomorphata</taxon>
        <taxon>Carangaria</taxon>
        <taxon>Pleuronectiformes</taxon>
        <taxon>Pleuronectoidei</taxon>
        <taxon>Pleuronectidae</taxon>
        <taxon>Pleuronectes</taxon>
    </lineage>
</organism>
<dbReference type="AlphaFoldDB" id="A0A9N7YCJ9"/>
<protein>
    <submittedName>
        <fullName evidence="1">Uncharacterized protein</fullName>
    </submittedName>
</protein>
<dbReference type="Proteomes" id="UP001153269">
    <property type="component" value="Unassembled WGS sequence"/>
</dbReference>
<comment type="caution">
    <text evidence="1">The sequence shown here is derived from an EMBL/GenBank/DDBJ whole genome shotgun (WGS) entry which is preliminary data.</text>
</comment>